<gene>
    <name evidence="11" type="ORF">H310_13156</name>
</gene>
<dbReference type="InterPro" id="IPR031127">
    <property type="entry name" value="E3_UB_ligase_RBR"/>
</dbReference>
<evidence type="ECO:0000256" key="3">
    <source>
        <dbReference type="ARBA" id="ARBA00022679"/>
    </source>
</evidence>
<evidence type="ECO:0000256" key="5">
    <source>
        <dbReference type="ARBA" id="ARBA00022737"/>
    </source>
</evidence>
<evidence type="ECO:0000256" key="8">
    <source>
        <dbReference type="ARBA" id="ARBA00022833"/>
    </source>
</evidence>
<evidence type="ECO:0000259" key="10">
    <source>
        <dbReference type="PROSITE" id="PS51873"/>
    </source>
</evidence>
<dbReference type="GO" id="GO:0016567">
    <property type="term" value="P:protein ubiquitination"/>
    <property type="evidence" value="ECO:0007669"/>
    <property type="project" value="InterPro"/>
</dbReference>
<evidence type="ECO:0000256" key="7">
    <source>
        <dbReference type="ARBA" id="ARBA00022786"/>
    </source>
</evidence>
<dbReference type="InterPro" id="IPR017907">
    <property type="entry name" value="Znf_RING_CS"/>
</dbReference>
<dbReference type="CDD" id="cd22584">
    <property type="entry name" value="Rcat_RBR_unk"/>
    <property type="match status" value="1"/>
</dbReference>
<dbReference type="PANTHER" id="PTHR11685">
    <property type="entry name" value="RBR FAMILY RING FINGER AND IBR DOMAIN-CONTAINING"/>
    <property type="match status" value="1"/>
</dbReference>
<keyword evidence="4" id="KW-0479">Metal-binding</keyword>
<dbReference type="Gene3D" id="3.30.40.10">
    <property type="entry name" value="Zinc/RING finger domain, C3HC4 (zinc finger)"/>
    <property type="match status" value="1"/>
</dbReference>
<dbReference type="EC" id="2.3.2.31" evidence="2"/>
<protein>
    <recommendedName>
        <fullName evidence="2">RBR-type E3 ubiquitin transferase</fullName>
        <ecNumber evidence="2">2.3.2.31</ecNumber>
    </recommendedName>
</protein>
<dbReference type="GO" id="GO:0061630">
    <property type="term" value="F:ubiquitin protein ligase activity"/>
    <property type="evidence" value="ECO:0007669"/>
    <property type="project" value="UniProtKB-EC"/>
</dbReference>
<dbReference type="eggNOG" id="KOG1812">
    <property type="taxonomic scope" value="Eukaryota"/>
</dbReference>
<dbReference type="OrthoDB" id="10009520at2759"/>
<feature type="domain" description="RING-type" evidence="10">
    <location>
        <begin position="5"/>
        <end position="237"/>
    </location>
</feature>
<dbReference type="InterPro" id="IPR013083">
    <property type="entry name" value="Znf_RING/FYVE/PHD"/>
</dbReference>
<sequence>MEGPTPATCLICMDELASPMNGVPGKRRQKTVYKPDDCWRLRCGHMYCVGCLSGWVASKIEERSVPIVCASLNCSREVRPPHIAAILSGKLFEKFSELVTAKMYEADSMYCPNKQCSQVFVKPSFRPGQEKTTCLLCETILCLRCQVGWHDGLNCDEYKRMIAAGGDSDEAQLYQLKYTFQWKQCPKCNILVERSTGCNYMRCKCGEPFCYACGVPYAEKVPTPDHPHGKPGCQCGLNPRNAENADRVDVAMAGALAFLRQQLLHGRAAATPEVAAIDLVRQRLQEYPVVDAVRERLDRMPGEFEDILLRHLPLDMHQHRVALRENFRRGLDMFQNHLPLPLGAAAAPAVIPPPPGAGRRVPRNNRRVVQPAHLAPLEPPPGLLPPPLVAPLDVPVDFLAGRRITRAGRMAALFRDVRPPPGPIPPVPFTVMNPPQRTLRQSARAAAIEASIAATNTKQAAAASTTPTLTAHPSSRPVSRKRKAEG</sequence>
<dbReference type="Pfam" id="PF01485">
    <property type="entry name" value="IBR"/>
    <property type="match status" value="2"/>
</dbReference>
<name>A0A024TEZ6_9STRA</name>
<dbReference type="InterPro" id="IPR002867">
    <property type="entry name" value="IBR_dom"/>
</dbReference>
<keyword evidence="7" id="KW-0833">Ubl conjugation pathway</keyword>
<evidence type="ECO:0000313" key="11">
    <source>
        <dbReference type="EMBL" id="ETV92735.1"/>
    </source>
</evidence>
<dbReference type="STRING" id="157072.A0A024TEZ6"/>
<evidence type="ECO:0000256" key="2">
    <source>
        <dbReference type="ARBA" id="ARBA00012251"/>
    </source>
</evidence>
<dbReference type="SUPFAM" id="SSF57850">
    <property type="entry name" value="RING/U-box"/>
    <property type="match status" value="3"/>
</dbReference>
<feature type="compositionally biased region" description="Low complexity" evidence="9">
    <location>
        <begin position="454"/>
        <end position="471"/>
    </location>
</feature>
<keyword evidence="8" id="KW-0862">Zinc</keyword>
<keyword evidence="3" id="KW-0808">Transferase</keyword>
<dbReference type="Gene3D" id="1.20.120.1750">
    <property type="match status" value="1"/>
</dbReference>
<feature type="region of interest" description="Disordered" evidence="9">
    <location>
        <begin position="454"/>
        <end position="486"/>
    </location>
</feature>
<keyword evidence="6" id="KW-0863">Zinc-finger</keyword>
<evidence type="ECO:0000256" key="6">
    <source>
        <dbReference type="ARBA" id="ARBA00022771"/>
    </source>
</evidence>
<evidence type="ECO:0000256" key="1">
    <source>
        <dbReference type="ARBA" id="ARBA00001798"/>
    </source>
</evidence>
<dbReference type="EMBL" id="KI913998">
    <property type="protein sequence ID" value="ETV92735.1"/>
    <property type="molecule type" value="Genomic_DNA"/>
</dbReference>
<keyword evidence="5" id="KW-0677">Repeat</keyword>
<dbReference type="VEuPathDB" id="FungiDB:H310_13156"/>
<dbReference type="AlphaFoldDB" id="A0A024TEZ6"/>
<evidence type="ECO:0000256" key="4">
    <source>
        <dbReference type="ARBA" id="ARBA00022723"/>
    </source>
</evidence>
<organism evidence="11">
    <name type="scientific">Aphanomyces invadans</name>
    <dbReference type="NCBI Taxonomy" id="157072"/>
    <lineage>
        <taxon>Eukaryota</taxon>
        <taxon>Sar</taxon>
        <taxon>Stramenopiles</taxon>
        <taxon>Oomycota</taxon>
        <taxon>Saprolegniomycetes</taxon>
        <taxon>Saprolegniales</taxon>
        <taxon>Verrucalvaceae</taxon>
        <taxon>Aphanomyces</taxon>
    </lineage>
</organism>
<dbReference type="GO" id="GO:0008270">
    <property type="term" value="F:zinc ion binding"/>
    <property type="evidence" value="ECO:0007669"/>
    <property type="project" value="UniProtKB-KW"/>
</dbReference>
<dbReference type="InterPro" id="IPR044066">
    <property type="entry name" value="TRIAD_supradom"/>
</dbReference>
<evidence type="ECO:0000256" key="9">
    <source>
        <dbReference type="SAM" id="MobiDB-lite"/>
    </source>
</evidence>
<dbReference type="PROSITE" id="PS51873">
    <property type="entry name" value="TRIAD"/>
    <property type="match status" value="1"/>
</dbReference>
<reference evidence="11" key="1">
    <citation type="submission" date="2013-12" db="EMBL/GenBank/DDBJ databases">
        <title>The Genome Sequence of Aphanomyces invadans NJM9701.</title>
        <authorList>
            <consortium name="The Broad Institute Genomics Platform"/>
            <person name="Russ C."/>
            <person name="Tyler B."/>
            <person name="van West P."/>
            <person name="Dieguez-Uribeondo J."/>
            <person name="Young S.K."/>
            <person name="Zeng Q."/>
            <person name="Gargeya S."/>
            <person name="Fitzgerald M."/>
            <person name="Abouelleil A."/>
            <person name="Alvarado L."/>
            <person name="Chapman S.B."/>
            <person name="Gainer-Dewar J."/>
            <person name="Goldberg J."/>
            <person name="Griggs A."/>
            <person name="Gujja S."/>
            <person name="Hansen M."/>
            <person name="Howarth C."/>
            <person name="Imamovic A."/>
            <person name="Ireland A."/>
            <person name="Larimer J."/>
            <person name="McCowan C."/>
            <person name="Murphy C."/>
            <person name="Pearson M."/>
            <person name="Poon T.W."/>
            <person name="Priest M."/>
            <person name="Roberts A."/>
            <person name="Saif S."/>
            <person name="Shea T."/>
            <person name="Sykes S."/>
            <person name="Wortman J."/>
            <person name="Nusbaum C."/>
            <person name="Birren B."/>
        </authorList>
    </citation>
    <scope>NUCLEOTIDE SEQUENCE [LARGE SCALE GENOMIC DNA]</scope>
    <source>
        <strain evidence="11">NJM9701</strain>
    </source>
</reference>
<proteinExistence type="predicted"/>
<dbReference type="PROSITE" id="PS00518">
    <property type="entry name" value="ZF_RING_1"/>
    <property type="match status" value="1"/>
</dbReference>
<dbReference type="GeneID" id="20090206"/>
<accession>A0A024TEZ6</accession>
<dbReference type="SMART" id="SM00647">
    <property type="entry name" value="IBR"/>
    <property type="match status" value="2"/>
</dbReference>
<dbReference type="RefSeq" id="XP_008878771.1">
    <property type="nucleotide sequence ID" value="XM_008880549.1"/>
</dbReference>
<comment type="catalytic activity">
    <reaction evidence="1">
        <text>[E2 ubiquitin-conjugating enzyme]-S-ubiquitinyl-L-cysteine + [acceptor protein]-L-lysine = [E2 ubiquitin-conjugating enzyme]-L-cysteine + [acceptor protein]-N(6)-ubiquitinyl-L-lysine.</text>
        <dbReference type="EC" id="2.3.2.31"/>
    </reaction>
</comment>